<dbReference type="Gene3D" id="3.40.390.10">
    <property type="entry name" value="Collagenase (Catalytic Domain)"/>
    <property type="match status" value="1"/>
</dbReference>
<evidence type="ECO:0000256" key="4">
    <source>
        <dbReference type="ARBA" id="ARBA00022525"/>
    </source>
</evidence>
<dbReference type="InterPro" id="IPR001343">
    <property type="entry name" value="Hemolysn_Ca-bd"/>
</dbReference>
<dbReference type="PRINTS" id="PR00313">
    <property type="entry name" value="CABNDNGRPT"/>
</dbReference>
<dbReference type="InterPro" id="IPR050557">
    <property type="entry name" value="RTX_toxin/Mannuronan_C5-epim"/>
</dbReference>
<dbReference type="GO" id="GO:0008270">
    <property type="term" value="F:zinc ion binding"/>
    <property type="evidence" value="ECO:0007669"/>
    <property type="project" value="InterPro"/>
</dbReference>
<dbReference type="SMART" id="SM00235">
    <property type="entry name" value="ZnMc"/>
    <property type="match status" value="1"/>
</dbReference>
<dbReference type="Pfam" id="PF13688">
    <property type="entry name" value="Reprolysin_5"/>
    <property type="match status" value="1"/>
</dbReference>
<reference evidence="7 8" key="1">
    <citation type="journal article" date="2018" name="Environ. Microbiol.">
        <title>Isolation and genomic characterization of Novimethylophilus kurashikiensis gen. nov. sp. nov., a new lanthanide-dependent methylotrophic species of Methylophilaceae.</title>
        <authorList>
            <person name="Lv H."/>
            <person name="Sahin N."/>
            <person name="Tani A."/>
        </authorList>
    </citation>
    <scope>NUCLEOTIDE SEQUENCE [LARGE SCALE GENOMIC DNA]</scope>
    <source>
        <strain evidence="7 8">La2-4</strain>
    </source>
</reference>
<evidence type="ECO:0000256" key="5">
    <source>
        <dbReference type="ARBA" id="ARBA00022737"/>
    </source>
</evidence>
<comment type="caution">
    <text evidence="7">The sequence shown here is derived from an EMBL/GenBank/DDBJ whole genome shotgun (WGS) entry which is preliminary data.</text>
</comment>
<comment type="cofactor">
    <cofactor evidence="1">
        <name>Ca(2+)</name>
        <dbReference type="ChEBI" id="CHEBI:29108"/>
    </cofactor>
</comment>
<dbReference type="GO" id="GO:0005509">
    <property type="term" value="F:calcium ion binding"/>
    <property type="evidence" value="ECO:0007669"/>
    <property type="project" value="InterPro"/>
</dbReference>
<dbReference type="Gene3D" id="2.150.10.10">
    <property type="entry name" value="Serralysin-like metalloprotease, C-terminal"/>
    <property type="match status" value="2"/>
</dbReference>
<dbReference type="Proteomes" id="UP000245081">
    <property type="component" value="Unassembled WGS sequence"/>
</dbReference>
<dbReference type="SUPFAM" id="SSF55486">
    <property type="entry name" value="Metalloproteases ('zincins'), catalytic domain"/>
    <property type="match status" value="1"/>
</dbReference>
<dbReference type="GO" id="GO:0008237">
    <property type="term" value="F:metallopeptidase activity"/>
    <property type="evidence" value="ECO:0007669"/>
    <property type="project" value="InterPro"/>
</dbReference>
<dbReference type="InterPro" id="IPR006026">
    <property type="entry name" value="Peptidase_Metallo"/>
</dbReference>
<dbReference type="InterPro" id="IPR018511">
    <property type="entry name" value="Hemolysin-typ_Ca-bd_CS"/>
</dbReference>
<gene>
    <name evidence="7" type="primary">prtC</name>
    <name evidence="7" type="ORF">NMK_3388</name>
</gene>
<dbReference type="AlphaFoldDB" id="A0A2R5FC44"/>
<keyword evidence="5" id="KW-0677">Repeat</keyword>
<dbReference type="InterPro" id="IPR034033">
    <property type="entry name" value="Serralysin-like"/>
</dbReference>
<dbReference type="EC" id="3.4.24.40" evidence="7"/>
<feature type="non-terminal residue" evidence="7">
    <location>
        <position position="485"/>
    </location>
</feature>
<dbReference type="GO" id="GO:0006508">
    <property type="term" value="P:proteolysis"/>
    <property type="evidence" value="ECO:0007669"/>
    <property type="project" value="InterPro"/>
</dbReference>
<evidence type="ECO:0000259" key="6">
    <source>
        <dbReference type="SMART" id="SM00235"/>
    </source>
</evidence>
<dbReference type="PROSITE" id="PS00330">
    <property type="entry name" value="HEMOLYSIN_CALCIUM"/>
    <property type="match status" value="1"/>
</dbReference>
<dbReference type="Pfam" id="PF00353">
    <property type="entry name" value="HemolysinCabind"/>
    <property type="match status" value="2"/>
</dbReference>
<feature type="domain" description="Peptidase metallopeptidase" evidence="6">
    <location>
        <begin position="27"/>
        <end position="210"/>
    </location>
</feature>
<sequence length="485" mass="50559">MPTPTGSSTAVLSNLNTGDTAANSLIEGMNWALGNLTFSFPTYSSVWSTDPFTGYGSVLGSGEPWSSVYQPLTSSDQSYVRQALTSWANVANLHFTQVTESATNVGDLRFAYTDTPSAQAWAYTPDNAAYAGDVWFGRYTTSYIYPWTLGSYEYQTAIHEIGHALGLKHPFEASTLNSQTIDPSLDSRSFTVMSYSAQPGNSSTYFSYEPTTPMILDIAAIQSLYGVNTQFHAGDNLYSFGGTGNYHQTIWDAGGNDTIQYTSTTGGTIDLRSGVNGGSRMGNAVYVQDSNGHNLYSVGNVWIADGAIIENAIGGSGNDKIIGNDVANVLNGGSGVDTLSGGLGNDTLNGGTGADSMAGGVGDDTYYVDNVLDVVTENAAEGTDKILSSISFNLAIQGTNVENLTLIGAALNGTGNELDNTLIGNAAANLLDGGLGADSMNGGLGNDVYIVDNAGDTVTEAYTYAQGGGIDLVKSSVSFTLGANL</sequence>
<dbReference type="SUPFAM" id="SSF51120">
    <property type="entry name" value="beta-Roll"/>
    <property type="match status" value="2"/>
</dbReference>
<dbReference type="OrthoDB" id="8538764at2"/>
<dbReference type="Pfam" id="PF08548">
    <property type="entry name" value="Peptidase_M10_C"/>
    <property type="match status" value="1"/>
</dbReference>
<dbReference type="CDD" id="cd04277">
    <property type="entry name" value="ZnMc_serralysin_like"/>
    <property type="match status" value="1"/>
</dbReference>
<comment type="subcellular location">
    <subcellularLocation>
        <location evidence="2">Secreted</location>
    </subcellularLocation>
</comment>
<comment type="similarity">
    <text evidence="3">Belongs to the peptidase M10B family.</text>
</comment>
<evidence type="ECO:0000256" key="2">
    <source>
        <dbReference type="ARBA" id="ARBA00004613"/>
    </source>
</evidence>
<dbReference type="GO" id="GO:0005615">
    <property type="term" value="C:extracellular space"/>
    <property type="evidence" value="ECO:0007669"/>
    <property type="project" value="InterPro"/>
</dbReference>
<evidence type="ECO:0000256" key="1">
    <source>
        <dbReference type="ARBA" id="ARBA00001913"/>
    </source>
</evidence>
<keyword evidence="4" id="KW-0964">Secreted</keyword>
<dbReference type="InterPro" id="IPR011049">
    <property type="entry name" value="Serralysin-like_metalloprot_C"/>
</dbReference>
<evidence type="ECO:0000313" key="8">
    <source>
        <dbReference type="Proteomes" id="UP000245081"/>
    </source>
</evidence>
<name>A0A2R5FC44_9PROT</name>
<protein>
    <submittedName>
        <fullName evidence="7">Serralysin</fullName>
        <ecNumber evidence="7">3.4.24.40</ecNumber>
    </submittedName>
</protein>
<dbReference type="EMBL" id="BDOQ01000021">
    <property type="protein sequence ID" value="GBG15776.1"/>
    <property type="molecule type" value="Genomic_DNA"/>
</dbReference>
<evidence type="ECO:0000313" key="7">
    <source>
        <dbReference type="EMBL" id="GBG15776.1"/>
    </source>
</evidence>
<organism evidence="7 8">
    <name type="scientific">Novimethylophilus kurashikiensis</name>
    <dbReference type="NCBI Taxonomy" id="1825523"/>
    <lineage>
        <taxon>Bacteria</taxon>
        <taxon>Pseudomonadati</taxon>
        <taxon>Pseudomonadota</taxon>
        <taxon>Betaproteobacteria</taxon>
        <taxon>Nitrosomonadales</taxon>
        <taxon>Methylophilaceae</taxon>
        <taxon>Novimethylophilus</taxon>
    </lineage>
</organism>
<dbReference type="PANTHER" id="PTHR38340">
    <property type="entry name" value="S-LAYER PROTEIN"/>
    <property type="match status" value="1"/>
</dbReference>
<keyword evidence="8" id="KW-1185">Reference proteome</keyword>
<evidence type="ECO:0000256" key="3">
    <source>
        <dbReference type="ARBA" id="ARBA00009490"/>
    </source>
</evidence>
<dbReference type="PANTHER" id="PTHR38340:SF1">
    <property type="entry name" value="S-LAYER PROTEIN"/>
    <property type="match status" value="1"/>
</dbReference>
<dbReference type="InterPro" id="IPR024079">
    <property type="entry name" value="MetalloPept_cat_dom_sf"/>
</dbReference>
<keyword evidence="7" id="KW-0378">Hydrolase</keyword>
<accession>A0A2R5FC44</accession>
<dbReference type="InterPro" id="IPR013858">
    <property type="entry name" value="Peptidase_M10B_C"/>
</dbReference>
<proteinExistence type="inferred from homology"/>